<feature type="transmembrane region" description="Helical" evidence="1">
    <location>
        <begin position="131"/>
        <end position="155"/>
    </location>
</feature>
<keyword evidence="1" id="KW-1133">Transmembrane helix</keyword>
<feature type="domain" description="DUF802" evidence="2">
    <location>
        <begin position="341"/>
        <end position="391"/>
    </location>
</feature>
<feature type="transmembrane region" description="Helical" evidence="1">
    <location>
        <begin position="175"/>
        <end position="199"/>
    </location>
</feature>
<organism evidence="3 4">
    <name type="scientific">Paracidovorax wautersii</name>
    <dbReference type="NCBI Taxonomy" id="1177982"/>
    <lineage>
        <taxon>Bacteria</taxon>
        <taxon>Pseudomonadati</taxon>
        <taxon>Pseudomonadota</taxon>
        <taxon>Betaproteobacteria</taxon>
        <taxon>Burkholderiales</taxon>
        <taxon>Comamonadaceae</taxon>
        <taxon>Paracidovorax</taxon>
    </lineage>
</organism>
<protein>
    <recommendedName>
        <fullName evidence="2">DUF802 domain-containing protein</fullName>
    </recommendedName>
</protein>
<dbReference type="AlphaFoldDB" id="A0A1I2F596"/>
<name>A0A1I2F596_9BURK</name>
<dbReference type="RefSeq" id="WP_092940120.1">
    <property type="nucleotide sequence ID" value="NZ_FONX01000009.1"/>
</dbReference>
<dbReference type="InterPro" id="IPR008520">
    <property type="entry name" value="DUF802"/>
</dbReference>
<evidence type="ECO:0000256" key="1">
    <source>
        <dbReference type="SAM" id="Phobius"/>
    </source>
</evidence>
<dbReference type="OrthoDB" id="6053769at2"/>
<evidence type="ECO:0000259" key="2">
    <source>
        <dbReference type="Pfam" id="PF05650"/>
    </source>
</evidence>
<accession>A0A1I2F596</accession>
<dbReference type="EMBL" id="FONX01000009">
    <property type="protein sequence ID" value="SFE99878.1"/>
    <property type="molecule type" value="Genomic_DNA"/>
</dbReference>
<sequence length="1068" mass="112494">MKNNDRQHSSSSSSSSASQAGGTAAFAAAFVAGLLVIGWVAWGYGAAHPLALGITLLIAGFYLLGARELHRYRQGTGALAAALQAPPADAAALDGWLGPLPAALRSAVRQRIDGLRAGLPAPVMAPYLTGLLVLLGMVGTFLGMVVTLQGTGAALAGADGLAAIRDALSAPVRGLGLAFGTSVAGVAASAMLGLMGALARRERLLAAQQLDALLPTALRPFTPQHQREAAWRLQEQQAGLLPTLVDRIGDAMAAMERSQAALAERLQAEQARFYRETETAYTGLAAAVERTLSASTAESARLAGAALQPAIEAALAGLGRESAALQTALADQVRRQLDGMAGQFGTATAAITTQWTGALAEQQRTSDAGAQALRGTLEEFTQRFEQRSAALADSLGERLAHQSDALSARWGEALAQQAGHSAQLAERHEAALSTAAEQWARHAEALHAAVEGSHTRLQADAAAQDAARQAAWNASLQTLAASLQHEWQTAQAGATAQWKALGETLATTADGIAQRSAEQATQLLSQIDQRAAQDEARQAAWTQSLQAVAETLRTEWQAAQVQSTGQWHQLGETLAATADGIAQRSAEQATQLLSQIDQRAAQDEARQAAWTQSLQAVAETLRSEWQAAQVQSTGQWHQLGEVLAATSDGIAQRSAEQATQLLSQIDQRAAQDEARQAAWTQSLQAVAETLRSEWQAAQAQSTGQWHQLGELLAATSDGIAQRSAEQAKQLLAQIDQRAAQDEARQVAWTQSLEAVAQTLRSEWQAAQVQSTGQWHQLGQELARTAEAVTARAAEQATHSLAQIDQRAAQDDARQTAWTQSLEALSATLRSGWEQAGARTAERWDEASQALARSTGQITEALDAHAQRTLGEIGTLLQAASEAPRAAAEVIGELRQKLSDSMARDNAMLEERSRILETLSTLLEAVNHASAQQRGAIDTLVAGTAELMERSGTRFADTVQAQAERMDAVAAQLTGSAVEVASLGEAFGAAVQHFGHANEHMVAQLQRVEAALAKSLARSDEQLDYYVAQAREVIELSVGAQKQVVDGLQQVAAAQAGKPAPAAAEAAGA</sequence>
<keyword evidence="1" id="KW-0472">Membrane</keyword>
<reference evidence="4" key="1">
    <citation type="submission" date="2016-10" db="EMBL/GenBank/DDBJ databases">
        <authorList>
            <person name="Varghese N."/>
            <person name="Submissions S."/>
        </authorList>
    </citation>
    <scope>NUCLEOTIDE SEQUENCE [LARGE SCALE GENOMIC DNA]</scope>
    <source>
        <strain evidence="4">DSM 27981</strain>
    </source>
</reference>
<gene>
    <name evidence="3" type="ORF">SAMN04489711_109114</name>
</gene>
<feature type="transmembrane region" description="Helical" evidence="1">
    <location>
        <begin position="46"/>
        <end position="64"/>
    </location>
</feature>
<dbReference type="STRING" id="1177982.SAMN04489711_109114"/>
<evidence type="ECO:0000313" key="3">
    <source>
        <dbReference type="EMBL" id="SFE99878.1"/>
    </source>
</evidence>
<dbReference type="Proteomes" id="UP000199119">
    <property type="component" value="Unassembled WGS sequence"/>
</dbReference>
<evidence type="ECO:0000313" key="4">
    <source>
        <dbReference type="Proteomes" id="UP000199119"/>
    </source>
</evidence>
<dbReference type="Pfam" id="PF05650">
    <property type="entry name" value="DUF802"/>
    <property type="match status" value="1"/>
</dbReference>
<proteinExistence type="predicted"/>
<keyword evidence="1" id="KW-0812">Transmembrane</keyword>
<keyword evidence="4" id="KW-1185">Reference proteome</keyword>
<feature type="transmembrane region" description="Helical" evidence="1">
    <location>
        <begin position="20"/>
        <end position="40"/>
    </location>
</feature>